<comment type="caution">
    <text evidence="2">The sequence shown here is derived from an EMBL/GenBank/DDBJ whole genome shotgun (WGS) entry which is preliminary data.</text>
</comment>
<reference evidence="2" key="1">
    <citation type="submission" date="2021-02" db="EMBL/GenBank/DDBJ databases">
        <authorList>
            <person name="Nowell W R."/>
        </authorList>
    </citation>
    <scope>NUCLEOTIDE SEQUENCE</scope>
</reference>
<sequence>MTSINEYVVVLAGISTTNPIEDIIIDNVAIQHSAWNIERTQQADGQAAAFLPSAPLYIANATSIIITDVEISHTGSYGIWIKEGTNSINIINSLITDTGAGGIRIGQMISPVPTPTTSIHIVSNEVSYGGNVFPSGVGIISHRAVDVIIADNSIHHHRYTGISIGWEWGYAPSYTSNVLVQGNYIYNIGQHILCDQGGIYTLGIQPGTIIHGNVIKNVFSYAMYMWGIYLDEGTSQIVVSNNIVYNTGWA</sequence>
<evidence type="ECO:0000313" key="2">
    <source>
        <dbReference type="EMBL" id="CAF4320012.1"/>
    </source>
</evidence>
<evidence type="ECO:0000259" key="1">
    <source>
        <dbReference type="Pfam" id="PF13229"/>
    </source>
</evidence>
<dbReference type="InterPro" id="IPR011050">
    <property type="entry name" value="Pectin_lyase_fold/virulence"/>
</dbReference>
<dbReference type="InterPro" id="IPR012334">
    <property type="entry name" value="Pectin_lyas_fold"/>
</dbReference>
<dbReference type="SUPFAM" id="SSF51126">
    <property type="entry name" value="Pectin lyase-like"/>
    <property type="match status" value="1"/>
</dbReference>
<dbReference type="AlphaFoldDB" id="A0A820J6Q8"/>
<dbReference type="InterPro" id="IPR039448">
    <property type="entry name" value="Beta_helix"/>
</dbReference>
<dbReference type="Proteomes" id="UP000663881">
    <property type="component" value="Unassembled WGS sequence"/>
</dbReference>
<dbReference type="InterPro" id="IPR006626">
    <property type="entry name" value="PbH1"/>
</dbReference>
<organism evidence="2 3">
    <name type="scientific">Adineta steineri</name>
    <dbReference type="NCBI Taxonomy" id="433720"/>
    <lineage>
        <taxon>Eukaryota</taxon>
        <taxon>Metazoa</taxon>
        <taxon>Spiralia</taxon>
        <taxon>Gnathifera</taxon>
        <taxon>Rotifera</taxon>
        <taxon>Eurotatoria</taxon>
        <taxon>Bdelloidea</taxon>
        <taxon>Adinetida</taxon>
        <taxon>Adinetidae</taxon>
        <taxon>Adineta</taxon>
    </lineage>
</organism>
<feature type="non-terminal residue" evidence="2">
    <location>
        <position position="250"/>
    </location>
</feature>
<proteinExistence type="predicted"/>
<name>A0A820J6Q8_9BILA</name>
<dbReference type="PANTHER" id="PTHR36453:SF1">
    <property type="entry name" value="RIGHT HANDED BETA HELIX DOMAIN-CONTAINING PROTEIN"/>
    <property type="match status" value="1"/>
</dbReference>
<dbReference type="Gene3D" id="2.160.20.10">
    <property type="entry name" value="Single-stranded right-handed beta-helix, Pectin lyase-like"/>
    <property type="match status" value="1"/>
</dbReference>
<dbReference type="SMART" id="SM00710">
    <property type="entry name" value="PbH1"/>
    <property type="match status" value="6"/>
</dbReference>
<protein>
    <recommendedName>
        <fullName evidence="1">Right handed beta helix domain-containing protein</fullName>
    </recommendedName>
</protein>
<feature type="domain" description="Right handed beta helix" evidence="1">
    <location>
        <begin position="119"/>
        <end position="248"/>
    </location>
</feature>
<dbReference type="Pfam" id="PF13229">
    <property type="entry name" value="Beta_helix"/>
    <property type="match status" value="1"/>
</dbReference>
<dbReference type="EMBL" id="CAJOAY010018357">
    <property type="protein sequence ID" value="CAF4320012.1"/>
    <property type="molecule type" value="Genomic_DNA"/>
</dbReference>
<accession>A0A820J6Q8</accession>
<dbReference type="PANTHER" id="PTHR36453">
    <property type="entry name" value="SECRETED PROTEIN-RELATED"/>
    <property type="match status" value="1"/>
</dbReference>
<evidence type="ECO:0000313" key="3">
    <source>
        <dbReference type="Proteomes" id="UP000663881"/>
    </source>
</evidence>
<gene>
    <name evidence="2" type="ORF">OKA104_LOCUS47194</name>
</gene>